<feature type="region of interest" description="Disordered" evidence="12">
    <location>
        <begin position="28"/>
        <end position="52"/>
    </location>
</feature>
<organism evidence="14 15">
    <name type="scientific">Formivibrio citricus</name>
    <dbReference type="NCBI Taxonomy" id="83765"/>
    <lineage>
        <taxon>Bacteria</taxon>
        <taxon>Pseudomonadati</taxon>
        <taxon>Pseudomonadota</taxon>
        <taxon>Betaproteobacteria</taxon>
        <taxon>Neisseriales</taxon>
        <taxon>Chitinibacteraceae</taxon>
        <taxon>Formivibrio</taxon>
    </lineage>
</organism>
<evidence type="ECO:0000256" key="3">
    <source>
        <dbReference type="ARBA" id="ARBA00012030"/>
    </source>
</evidence>
<evidence type="ECO:0000256" key="10">
    <source>
        <dbReference type="ARBA" id="ARBA00023014"/>
    </source>
</evidence>
<dbReference type="InterPro" id="IPR051536">
    <property type="entry name" value="UDG_Type-4/5"/>
</dbReference>
<keyword evidence="7" id="KW-0227">DNA damage</keyword>
<dbReference type="GO" id="GO:0004844">
    <property type="term" value="F:uracil DNA N-glycosylase activity"/>
    <property type="evidence" value="ECO:0007669"/>
    <property type="project" value="UniProtKB-EC"/>
</dbReference>
<evidence type="ECO:0000256" key="8">
    <source>
        <dbReference type="ARBA" id="ARBA00022801"/>
    </source>
</evidence>
<keyword evidence="5" id="KW-0004">4Fe-4S</keyword>
<dbReference type="InterPro" id="IPR036895">
    <property type="entry name" value="Uracil-DNA_glycosylase-like_sf"/>
</dbReference>
<dbReference type="GO" id="GO:0006281">
    <property type="term" value="P:DNA repair"/>
    <property type="evidence" value="ECO:0007669"/>
    <property type="project" value="UniProtKB-KW"/>
</dbReference>
<evidence type="ECO:0000256" key="2">
    <source>
        <dbReference type="ARBA" id="ARBA00006521"/>
    </source>
</evidence>
<name>A0A1I4WLP1_9NEIS</name>
<dbReference type="RefSeq" id="WP_177187759.1">
    <property type="nucleotide sequence ID" value="NZ_FOVE01000003.1"/>
</dbReference>
<evidence type="ECO:0000259" key="13">
    <source>
        <dbReference type="SMART" id="SM00986"/>
    </source>
</evidence>
<accession>A0A1I4WLP1</accession>
<evidence type="ECO:0000256" key="11">
    <source>
        <dbReference type="ARBA" id="ARBA00023204"/>
    </source>
</evidence>
<evidence type="ECO:0000313" key="14">
    <source>
        <dbReference type="EMBL" id="SFN14070.1"/>
    </source>
</evidence>
<evidence type="ECO:0000256" key="9">
    <source>
        <dbReference type="ARBA" id="ARBA00023004"/>
    </source>
</evidence>
<dbReference type="SUPFAM" id="SSF52141">
    <property type="entry name" value="Uracil-DNA glycosylase-like"/>
    <property type="match status" value="1"/>
</dbReference>
<dbReference type="SMART" id="SM00986">
    <property type="entry name" value="UDG"/>
    <property type="match status" value="1"/>
</dbReference>
<keyword evidence="8" id="KW-0378">Hydrolase</keyword>
<evidence type="ECO:0000256" key="4">
    <source>
        <dbReference type="ARBA" id="ARBA00019403"/>
    </source>
</evidence>
<protein>
    <recommendedName>
        <fullName evidence="4">Type-4 uracil-DNA glycosylase</fullName>
        <ecNumber evidence="3">3.2.2.27</ecNumber>
    </recommendedName>
</protein>
<evidence type="ECO:0000256" key="7">
    <source>
        <dbReference type="ARBA" id="ARBA00022763"/>
    </source>
</evidence>
<keyword evidence="9" id="KW-0408">Iron</keyword>
<gene>
    <name evidence="14" type="ORF">SAMN05660284_00664</name>
</gene>
<feature type="region of interest" description="Disordered" evidence="12">
    <location>
        <begin position="73"/>
        <end position="96"/>
    </location>
</feature>
<dbReference type="InterPro" id="IPR005122">
    <property type="entry name" value="Uracil-DNA_glycosylase-like"/>
</dbReference>
<dbReference type="Proteomes" id="UP000242869">
    <property type="component" value="Unassembled WGS sequence"/>
</dbReference>
<evidence type="ECO:0000256" key="5">
    <source>
        <dbReference type="ARBA" id="ARBA00022485"/>
    </source>
</evidence>
<keyword evidence="10" id="KW-0411">Iron-sulfur</keyword>
<dbReference type="GO" id="GO:0046872">
    <property type="term" value="F:metal ion binding"/>
    <property type="evidence" value="ECO:0007669"/>
    <property type="project" value="UniProtKB-KW"/>
</dbReference>
<dbReference type="PANTHER" id="PTHR33693:SF1">
    <property type="entry name" value="TYPE-4 URACIL-DNA GLYCOSYLASE"/>
    <property type="match status" value="1"/>
</dbReference>
<evidence type="ECO:0000256" key="6">
    <source>
        <dbReference type="ARBA" id="ARBA00022723"/>
    </source>
</evidence>
<dbReference type="NCBIfam" id="TIGR00758">
    <property type="entry name" value="UDG_fam4"/>
    <property type="match status" value="1"/>
</dbReference>
<evidence type="ECO:0000256" key="12">
    <source>
        <dbReference type="SAM" id="MobiDB-lite"/>
    </source>
</evidence>
<dbReference type="STRING" id="83765.SAMN05660284_00664"/>
<proteinExistence type="inferred from homology"/>
<feature type="domain" description="Uracil-DNA glycosylase-like" evidence="13">
    <location>
        <begin position="133"/>
        <end position="280"/>
    </location>
</feature>
<dbReference type="SMART" id="SM00987">
    <property type="entry name" value="UreE_C"/>
    <property type="match status" value="1"/>
</dbReference>
<dbReference type="InterPro" id="IPR005273">
    <property type="entry name" value="Ura-DNA_glyco_family4"/>
</dbReference>
<comment type="similarity">
    <text evidence="2">Belongs to the uracil-DNA glycosylase (UDG) superfamily. Type 4 (UDGa) family.</text>
</comment>
<dbReference type="AlphaFoldDB" id="A0A1I4WLP1"/>
<keyword evidence="11" id="KW-0234">DNA repair</keyword>
<dbReference type="EMBL" id="FOVE01000003">
    <property type="protein sequence ID" value="SFN14070.1"/>
    <property type="molecule type" value="Genomic_DNA"/>
</dbReference>
<dbReference type="GO" id="GO:0051539">
    <property type="term" value="F:4 iron, 4 sulfur cluster binding"/>
    <property type="evidence" value="ECO:0007669"/>
    <property type="project" value="UniProtKB-KW"/>
</dbReference>
<dbReference type="CDD" id="cd10030">
    <property type="entry name" value="UDG-F4_TTUDGA_SPO1dp_like"/>
    <property type="match status" value="1"/>
</dbReference>
<evidence type="ECO:0000256" key="1">
    <source>
        <dbReference type="ARBA" id="ARBA00001400"/>
    </source>
</evidence>
<comment type="catalytic activity">
    <reaction evidence="1">
        <text>Hydrolyzes single-stranded DNA or mismatched double-stranded DNA and polynucleotides, releasing free uracil.</text>
        <dbReference type="EC" id="3.2.2.27"/>
    </reaction>
</comment>
<dbReference type="Gene3D" id="3.40.470.10">
    <property type="entry name" value="Uracil-DNA glycosylase-like domain"/>
    <property type="match status" value="1"/>
</dbReference>
<dbReference type="Pfam" id="PF03167">
    <property type="entry name" value="UDG"/>
    <property type="match status" value="1"/>
</dbReference>
<dbReference type="PANTHER" id="PTHR33693">
    <property type="entry name" value="TYPE-5 URACIL-DNA GLYCOSYLASE"/>
    <property type="match status" value="1"/>
</dbReference>
<evidence type="ECO:0000313" key="15">
    <source>
        <dbReference type="Proteomes" id="UP000242869"/>
    </source>
</evidence>
<keyword evidence="15" id="KW-1185">Reference proteome</keyword>
<sequence>MLNRRALIMEELALTPVWVRRELLVTEPQTETEPLPPAPEPATVPGQEPNARHPLSSVARTANKVIAPLVETGEAPHSHKQPQIDETPSAAPETVQEDARTTTIATMDWDALQASVSQCTACALCNDRTQTVFGVGNPQADLVVVGEAPGEEEDRLGEPFVGRAGKLLDNMLAAIREKRGERVFIANVLKCRPPGNRNPQPEEVALCSPYLLRQLQLIAPKVILASGRFAAHSLLQTQAPLSALRGKVHDWHGIPVIVTYHPAYLLRNLPDKNRAWDDLLLLRNILDKHR</sequence>
<keyword evidence="6" id="KW-0479">Metal-binding</keyword>
<dbReference type="EC" id="3.2.2.27" evidence="3"/>
<reference evidence="15" key="1">
    <citation type="submission" date="2016-10" db="EMBL/GenBank/DDBJ databases">
        <authorList>
            <person name="Varghese N."/>
            <person name="Submissions S."/>
        </authorList>
    </citation>
    <scope>NUCLEOTIDE SEQUENCE [LARGE SCALE GENOMIC DNA]</scope>
    <source>
        <strain evidence="15">DSM 6150</strain>
    </source>
</reference>